<dbReference type="InterPro" id="IPR036291">
    <property type="entry name" value="NAD(P)-bd_dom_sf"/>
</dbReference>
<protein>
    <recommendedName>
        <fullName evidence="5">Gfo/Idh/MocA family oxidoreductase</fullName>
    </recommendedName>
</protein>
<accession>A0A317ZFE6</accession>
<organism evidence="3 4">
    <name type="scientific">Coraliomargarita sinensis</name>
    <dbReference type="NCBI Taxonomy" id="2174842"/>
    <lineage>
        <taxon>Bacteria</taxon>
        <taxon>Pseudomonadati</taxon>
        <taxon>Verrucomicrobiota</taxon>
        <taxon>Opitutia</taxon>
        <taxon>Puniceicoccales</taxon>
        <taxon>Coraliomargaritaceae</taxon>
        <taxon>Coraliomargarita</taxon>
    </lineage>
</organism>
<gene>
    <name evidence="3" type="ORF">DDZ13_08450</name>
</gene>
<dbReference type="InterPro" id="IPR055170">
    <property type="entry name" value="GFO_IDH_MocA-like_dom"/>
</dbReference>
<dbReference type="Proteomes" id="UP000247099">
    <property type="component" value="Unassembled WGS sequence"/>
</dbReference>
<evidence type="ECO:0000259" key="1">
    <source>
        <dbReference type="Pfam" id="PF01408"/>
    </source>
</evidence>
<evidence type="ECO:0000313" key="3">
    <source>
        <dbReference type="EMBL" id="PXA04060.1"/>
    </source>
</evidence>
<dbReference type="EMBL" id="QHJQ01000005">
    <property type="protein sequence ID" value="PXA04060.1"/>
    <property type="molecule type" value="Genomic_DNA"/>
</dbReference>
<evidence type="ECO:0000259" key="2">
    <source>
        <dbReference type="Pfam" id="PF22725"/>
    </source>
</evidence>
<dbReference type="InterPro" id="IPR000683">
    <property type="entry name" value="Gfo/Idh/MocA-like_OxRdtase_N"/>
</dbReference>
<evidence type="ECO:0008006" key="5">
    <source>
        <dbReference type="Google" id="ProtNLM"/>
    </source>
</evidence>
<dbReference type="Gene3D" id="3.30.360.10">
    <property type="entry name" value="Dihydrodipicolinate Reductase, domain 2"/>
    <property type="match status" value="1"/>
</dbReference>
<dbReference type="AlphaFoldDB" id="A0A317ZFE6"/>
<dbReference type="PANTHER" id="PTHR43377">
    <property type="entry name" value="BILIVERDIN REDUCTASE A"/>
    <property type="match status" value="1"/>
</dbReference>
<feature type="domain" description="GFO/IDH/MocA-like oxidoreductase" evidence="2">
    <location>
        <begin position="136"/>
        <end position="211"/>
    </location>
</feature>
<comment type="caution">
    <text evidence="3">The sequence shown here is derived from an EMBL/GenBank/DDBJ whole genome shotgun (WGS) entry which is preliminary data.</text>
</comment>
<dbReference type="Pfam" id="PF01408">
    <property type="entry name" value="GFO_IDH_MocA"/>
    <property type="match status" value="1"/>
</dbReference>
<dbReference type="SUPFAM" id="SSF51735">
    <property type="entry name" value="NAD(P)-binding Rossmann-fold domains"/>
    <property type="match status" value="1"/>
</dbReference>
<dbReference type="PANTHER" id="PTHR43377:SF2">
    <property type="entry name" value="BINDING ROSSMANN FOLD OXIDOREDUCTASE, PUTATIVE (AFU_ORTHOLOGUE AFUA_4G00560)-RELATED"/>
    <property type="match status" value="1"/>
</dbReference>
<dbReference type="Pfam" id="PF22725">
    <property type="entry name" value="GFO_IDH_MocA_C3"/>
    <property type="match status" value="1"/>
</dbReference>
<evidence type="ECO:0000313" key="4">
    <source>
        <dbReference type="Proteomes" id="UP000247099"/>
    </source>
</evidence>
<dbReference type="OrthoDB" id="9781966at2"/>
<dbReference type="GO" id="GO:0000166">
    <property type="term" value="F:nucleotide binding"/>
    <property type="evidence" value="ECO:0007669"/>
    <property type="project" value="InterPro"/>
</dbReference>
<name>A0A317ZFE6_9BACT</name>
<sequence length="421" mass="46355">MTKPMRIAVLGCGSRGRTYARIAASMPERYELVAVADRDEAKTATLAKLGEPGKIQVFDSDKTLFAAGKLADVLLICTQDADHYGNAMDAMELGYDLLLEKPAAETLERCEALDRKAREKGCRILPCFVLRYTPFYQAVRKFIDSGRLGRIISIRATEGVEAFHQAHSYVRGHWAKSENSSPMIVAKCSHDTDLMCWFADSTPKAITSHGRLDWFKKENAPEGAPMRCTDGCPVADECIFDAHRYLNEKRNFLRMVMPGAEGETGAYELPEEPILEFLRTSPWGRCVYHCDNNVVDHQVVACEMENGITASLTMTAFDCDRTIEIFGTKGCLRGGEPYQRGGSHELWYYDHYTGKTEEIQVEEAGGEGYAGHGGGDSGIIDALDKLFAGKDALEPGLDGLAGHRLAYQAEVSRLAGGQPAS</sequence>
<dbReference type="SUPFAM" id="SSF55347">
    <property type="entry name" value="Glyceraldehyde-3-phosphate dehydrogenase-like, C-terminal domain"/>
    <property type="match status" value="1"/>
</dbReference>
<feature type="domain" description="Gfo/Idh/MocA-like oxidoreductase N-terminal" evidence="1">
    <location>
        <begin position="5"/>
        <end position="124"/>
    </location>
</feature>
<dbReference type="InParanoid" id="A0A317ZFE6"/>
<keyword evidence="4" id="KW-1185">Reference proteome</keyword>
<proteinExistence type="predicted"/>
<dbReference type="Gene3D" id="3.40.50.720">
    <property type="entry name" value="NAD(P)-binding Rossmann-like Domain"/>
    <property type="match status" value="1"/>
</dbReference>
<dbReference type="RefSeq" id="WP_110131007.1">
    <property type="nucleotide sequence ID" value="NZ_QHJQ01000005.1"/>
</dbReference>
<reference evidence="3 4" key="1">
    <citation type="submission" date="2018-05" db="EMBL/GenBank/DDBJ databases">
        <title>Coraliomargarita sinensis sp. nov., isolated from a marine solar saltern.</title>
        <authorList>
            <person name="Zhou L.Y."/>
        </authorList>
    </citation>
    <scope>NUCLEOTIDE SEQUENCE [LARGE SCALE GENOMIC DNA]</scope>
    <source>
        <strain evidence="3 4">WN38</strain>
    </source>
</reference>
<dbReference type="InterPro" id="IPR051450">
    <property type="entry name" value="Gfo/Idh/MocA_Oxidoreductases"/>
</dbReference>